<dbReference type="EnsemblPlants" id="AVESA.00010b.r2.6DG1160270.1">
    <property type="protein sequence ID" value="AVESA.00010b.r2.6DG1160270.1.CDS"/>
    <property type="gene ID" value="AVESA.00010b.r2.6DG1160270"/>
</dbReference>
<sequence length="441" mass="48919">MAVTPDPEDGLTDYERLRQENIRRNEAMLASVRRKADELSAVIRSAKTKRARPIHPRGKKPDAPTRCSLRSAGLPPAYLLPKPYSTHLSSSLASSVLGSASPSPAEAKIRTDDFDAGKKLVLKPEHSRRVVNCSILSVRVIPLVDRTVVAAGDKMGNIGFWDVDAVSENWYGNGAGHVFRYWPHKSPVAAIVAHQAAPQKIYSCSYQGEICLMDFEKENFNMVHLCESPVYSLCQAQNHARCLYFGDGNGDLTLFDERVGKVSTTWDVHNERINSIDFHPENTHMLATSSTDQTACIWDLRSMRTKEPGSLKVFKLDGPAQSAYFSPRGRMLAITSYSLDGTVQVYSMDDFEKSHAHNNQTGTWLSTFKVIWGWNDTDLYVGNMIKAVDIISVDVNDSGLSARNSACLWSEYMKSVPCQLSAHPYKVGHLACANSNGKVFL</sequence>
<keyword evidence="2" id="KW-1185">Reference proteome</keyword>
<evidence type="ECO:0000313" key="2">
    <source>
        <dbReference type="Proteomes" id="UP001732700"/>
    </source>
</evidence>
<evidence type="ECO:0000313" key="1">
    <source>
        <dbReference type="EnsemblPlants" id="AVESA.00010b.r2.6DG1160270.1.CDS"/>
    </source>
</evidence>
<dbReference type="Proteomes" id="UP001732700">
    <property type="component" value="Chromosome 6D"/>
</dbReference>
<proteinExistence type="predicted"/>
<accession>A0ACD5ZBB7</accession>
<name>A0ACD5ZBB7_AVESA</name>
<protein>
    <submittedName>
        <fullName evidence="1">Uncharacterized protein</fullName>
    </submittedName>
</protein>
<reference evidence="1" key="1">
    <citation type="submission" date="2021-05" db="EMBL/GenBank/DDBJ databases">
        <authorList>
            <person name="Scholz U."/>
            <person name="Mascher M."/>
            <person name="Fiebig A."/>
        </authorList>
    </citation>
    <scope>NUCLEOTIDE SEQUENCE [LARGE SCALE GENOMIC DNA]</scope>
</reference>
<reference evidence="1" key="2">
    <citation type="submission" date="2025-09" db="UniProtKB">
        <authorList>
            <consortium name="EnsemblPlants"/>
        </authorList>
    </citation>
    <scope>IDENTIFICATION</scope>
</reference>
<organism evidence="1 2">
    <name type="scientific">Avena sativa</name>
    <name type="common">Oat</name>
    <dbReference type="NCBI Taxonomy" id="4498"/>
    <lineage>
        <taxon>Eukaryota</taxon>
        <taxon>Viridiplantae</taxon>
        <taxon>Streptophyta</taxon>
        <taxon>Embryophyta</taxon>
        <taxon>Tracheophyta</taxon>
        <taxon>Spermatophyta</taxon>
        <taxon>Magnoliopsida</taxon>
        <taxon>Liliopsida</taxon>
        <taxon>Poales</taxon>
        <taxon>Poaceae</taxon>
        <taxon>BOP clade</taxon>
        <taxon>Pooideae</taxon>
        <taxon>Poodae</taxon>
        <taxon>Poeae</taxon>
        <taxon>Poeae Chloroplast Group 1 (Aveneae type)</taxon>
        <taxon>Aveninae</taxon>
        <taxon>Avena</taxon>
    </lineage>
</organism>